<keyword evidence="2" id="KW-1185">Reference proteome</keyword>
<accession>A0A4C1T9C6</accession>
<gene>
    <name evidence="1" type="ORF">EVAR_6291_1</name>
</gene>
<organism evidence="1 2">
    <name type="scientific">Eumeta variegata</name>
    <name type="common">Bagworm moth</name>
    <name type="synonym">Eumeta japonica</name>
    <dbReference type="NCBI Taxonomy" id="151549"/>
    <lineage>
        <taxon>Eukaryota</taxon>
        <taxon>Metazoa</taxon>
        <taxon>Ecdysozoa</taxon>
        <taxon>Arthropoda</taxon>
        <taxon>Hexapoda</taxon>
        <taxon>Insecta</taxon>
        <taxon>Pterygota</taxon>
        <taxon>Neoptera</taxon>
        <taxon>Endopterygota</taxon>
        <taxon>Lepidoptera</taxon>
        <taxon>Glossata</taxon>
        <taxon>Ditrysia</taxon>
        <taxon>Tineoidea</taxon>
        <taxon>Psychidae</taxon>
        <taxon>Oiketicinae</taxon>
        <taxon>Eumeta</taxon>
    </lineage>
</organism>
<dbReference type="AlphaFoldDB" id="A0A4C1T9C6"/>
<reference evidence="1 2" key="1">
    <citation type="journal article" date="2019" name="Commun. Biol.">
        <title>The bagworm genome reveals a unique fibroin gene that provides high tensile strength.</title>
        <authorList>
            <person name="Kono N."/>
            <person name="Nakamura H."/>
            <person name="Ohtoshi R."/>
            <person name="Tomita M."/>
            <person name="Numata K."/>
            <person name="Arakawa K."/>
        </authorList>
    </citation>
    <scope>NUCLEOTIDE SEQUENCE [LARGE SCALE GENOMIC DNA]</scope>
</reference>
<dbReference type="InterPro" id="IPR001888">
    <property type="entry name" value="Transposase_1"/>
</dbReference>
<sequence length="180" mass="20709">MWLHHCDPEIKLQPVIWKRPSSLTIKKFKASHSAGKIMGSLFWGSKGVIMLEYLDRGATISDSLYAEQIKKMRNEIRKKQRDNQVKTVLVHQDNASAHRSAVASVGFEILEHPPYSPDYTPSDYYLFSSSKEYLKEQGFKDDDDAVVAAIHEYLGAPDEVFYERNFKLRIMICSVYCAKK</sequence>
<dbReference type="InterPro" id="IPR052709">
    <property type="entry name" value="Transposase-MT_Hybrid"/>
</dbReference>
<dbReference type="OrthoDB" id="10017160at2759"/>
<name>A0A4C1T9C6_EUMVA</name>
<comment type="caution">
    <text evidence="1">The sequence shown here is derived from an EMBL/GenBank/DDBJ whole genome shotgun (WGS) entry which is preliminary data.</text>
</comment>
<dbReference type="EMBL" id="BGZK01000042">
    <property type="protein sequence ID" value="GBP10736.1"/>
    <property type="molecule type" value="Genomic_DNA"/>
</dbReference>
<dbReference type="PANTHER" id="PTHR46060:SF1">
    <property type="entry name" value="MARINER MOS1 TRANSPOSASE-LIKE PROTEIN"/>
    <property type="match status" value="1"/>
</dbReference>
<dbReference type="Gene3D" id="3.30.420.10">
    <property type="entry name" value="Ribonuclease H-like superfamily/Ribonuclease H"/>
    <property type="match status" value="1"/>
</dbReference>
<dbReference type="Proteomes" id="UP000299102">
    <property type="component" value="Unassembled WGS sequence"/>
</dbReference>
<dbReference type="PANTHER" id="PTHR46060">
    <property type="entry name" value="MARINER MOS1 TRANSPOSASE-LIKE PROTEIN"/>
    <property type="match status" value="1"/>
</dbReference>
<protein>
    <submittedName>
        <fullName evidence="1">Mariner Mos1 transposase</fullName>
    </submittedName>
</protein>
<dbReference type="InterPro" id="IPR036397">
    <property type="entry name" value="RNaseH_sf"/>
</dbReference>
<dbReference type="Pfam" id="PF01359">
    <property type="entry name" value="Transposase_1"/>
    <property type="match status" value="1"/>
</dbReference>
<dbReference type="STRING" id="151549.A0A4C1T9C6"/>
<dbReference type="GO" id="GO:0003676">
    <property type="term" value="F:nucleic acid binding"/>
    <property type="evidence" value="ECO:0007669"/>
    <property type="project" value="InterPro"/>
</dbReference>
<evidence type="ECO:0000313" key="1">
    <source>
        <dbReference type="EMBL" id="GBP10736.1"/>
    </source>
</evidence>
<evidence type="ECO:0000313" key="2">
    <source>
        <dbReference type="Proteomes" id="UP000299102"/>
    </source>
</evidence>
<proteinExistence type="predicted"/>